<dbReference type="EMBL" id="JBHRWR010000039">
    <property type="protein sequence ID" value="MFC3577561.1"/>
    <property type="molecule type" value="Genomic_DNA"/>
</dbReference>
<keyword evidence="2" id="KW-0812">Transmembrane</keyword>
<keyword evidence="2" id="KW-1133">Transmembrane helix</keyword>
<feature type="compositionally biased region" description="Low complexity" evidence="1">
    <location>
        <begin position="74"/>
        <end position="95"/>
    </location>
</feature>
<dbReference type="RefSeq" id="WP_310776896.1">
    <property type="nucleotide sequence ID" value="NZ_JBHRWR010000039.1"/>
</dbReference>
<feature type="region of interest" description="Disordered" evidence="1">
    <location>
        <begin position="1"/>
        <end position="106"/>
    </location>
</feature>
<evidence type="ECO:0000256" key="2">
    <source>
        <dbReference type="SAM" id="Phobius"/>
    </source>
</evidence>
<feature type="compositionally biased region" description="Low complexity" evidence="1">
    <location>
        <begin position="57"/>
        <end position="66"/>
    </location>
</feature>
<proteinExistence type="predicted"/>
<name>A0ABV7SLG6_9ACTN</name>
<feature type="compositionally biased region" description="Low complexity" evidence="1">
    <location>
        <begin position="1"/>
        <end position="22"/>
    </location>
</feature>
<evidence type="ECO:0000313" key="3">
    <source>
        <dbReference type="EMBL" id="MFC3577561.1"/>
    </source>
</evidence>
<keyword evidence="4" id="KW-1185">Reference proteome</keyword>
<sequence>MSYNQPGPYGGQPQQPGPYGQPGQPGPYGGQPGPYGQPPQAPQPGYGYPQQTPPAPGYGYPQQAPQGVPPQQPNPYAQQPGQPYGQPPYGQQPYGVPQPPAPGGGKKTAAIVIGAVAVVAAIAVVAYFLLSGSGGGSVADDGAHKLTAPATVINGTYKKADSSSSGEMTDSDVKDFESWGVKNPKDVSAGYTAGSGLSVKSLSFVGVYGTIDDPEKVVDAMFAKVKENAAKNSAEGKLVGSPQEFTPDGFENGVMKCQISEGTSSGKTVQVPFCIWGDHSTVTYVISTDVAALAAGKGSSMQDAAALAAKLRNDVRVKA</sequence>
<comment type="caution">
    <text evidence="3">The sequence shown here is derived from an EMBL/GenBank/DDBJ whole genome shotgun (WGS) entry which is preliminary data.</text>
</comment>
<gene>
    <name evidence="3" type="ORF">ACFOZ0_30720</name>
</gene>
<protein>
    <submittedName>
        <fullName evidence="3">Uncharacterized protein</fullName>
    </submittedName>
</protein>
<keyword evidence="2" id="KW-0472">Membrane</keyword>
<accession>A0ABV7SLG6</accession>
<feature type="transmembrane region" description="Helical" evidence="2">
    <location>
        <begin position="109"/>
        <end position="130"/>
    </location>
</feature>
<reference evidence="4" key="1">
    <citation type="journal article" date="2019" name="Int. J. Syst. Evol. Microbiol.">
        <title>The Global Catalogue of Microorganisms (GCM) 10K type strain sequencing project: providing services to taxonomists for standard genome sequencing and annotation.</title>
        <authorList>
            <consortium name="The Broad Institute Genomics Platform"/>
            <consortium name="The Broad Institute Genome Sequencing Center for Infectious Disease"/>
            <person name="Wu L."/>
            <person name="Ma J."/>
        </authorList>
    </citation>
    <scope>NUCLEOTIDE SEQUENCE [LARGE SCALE GENOMIC DNA]</scope>
    <source>
        <strain evidence="4">CGMCC 4.7035</strain>
    </source>
</reference>
<evidence type="ECO:0000313" key="4">
    <source>
        <dbReference type="Proteomes" id="UP001595701"/>
    </source>
</evidence>
<evidence type="ECO:0000256" key="1">
    <source>
        <dbReference type="SAM" id="MobiDB-lite"/>
    </source>
</evidence>
<dbReference type="Proteomes" id="UP001595701">
    <property type="component" value="Unassembled WGS sequence"/>
</dbReference>
<organism evidence="3 4">
    <name type="scientific">Streptomyces yaanensis</name>
    <dbReference type="NCBI Taxonomy" id="1142239"/>
    <lineage>
        <taxon>Bacteria</taxon>
        <taxon>Bacillati</taxon>
        <taxon>Actinomycetota</taxon>
        <taxon>Actinomycetes</taxon>
        <taxon>Kitasatosporales</taxon>
        <taxon>Streptomycetaceae</taxon>
        <taxon>Streptomyces</taxon>
    </lineage>
</organism>